<dbReference type="GO" id="GO:0003677">
    <property type="term" value="F:DNA binding"/>
    <property type="evidence" value="ECO:0007669"/>
    <property type="project" value="UniProtKB-KW"/>
</dbReference>
<feature type="domain" description="Calmodulin binding protein central" evidence="10">
    <location>
        <begin position="264"/>
        <end position="329"/>
    </location>
</feature>
<feature type="compositionally biased region" description="Gly residues" evidence="8">
    <location>
        <begin position="15"/>
        <end position="24"/>
    </location>
</feature>
<evidence type="ECO:0000259" key="9">
    <source>
        <dbReference type="Pfam" id="PF07887"/>
    </source>
</evidence>
<evidence type="ECO:0000313" key="12">
    <source>
        <dbReference type="EMBL" id="KAG0546893.1"/>
    </source>
</evidence>
<dbReference type="GO" id="GO:0005634">
    <property type="term" value="C:nucleus"/>
    <property type="evidence" value="ECO:0007669"/>
    <property type="project" value="UniProtKB-SubCell"/>
</dbReference>
<keyword evidence="3" id="KW-0805">Transcription regulation</keyword>
<accession>A0A921RUW2</accession>
<feature type="region of interest" description="Disordered" evidence="8">
    <location>
        <begin position="1"/>
        <end position="43"/>
    </location>
</feature>
<reference evidence="12" key="1">
    <citation type="journal article" date="2019" name="BMC Genomics">
        <title>A new reference genome for Sorghum bicolor reveals high levels of sequence similarity between sweet and grain genotypes: implications for the genetics of sugar metabolism.</title>
        <authorList>
            <person name="Cooper E.A."/>
            <person name="Brenton Z.W."/>
            <person name="Flinn B.S."/>
            <person name="Jenkins J."/>
            <person name="Shu S."/>
            <person name="Flowers D."/>
            <person name="Luo F."/>
            <person name="Wang Y."/>
            <person name="Xia P."/>
            <person name="Barry K."/>
            <person name="Daum C."/>
            <person name="Lipzen A."/>
            <person name="Yoshinaga Y."/>
            <person name="Schmutz J."/>
            <person name="Saski C."/>
            <person name="Vermerris W."/>
            <person name="Kresovich S."/>
        </authorList>
    </citation>
    <scope>NUCLEOTIDE SEQUENCE</scope>
</reference>
<comment type="caution">
    <text evidence="12">The sequence shown here is derived from an EMBL/GenBank/DDBJ whole genome shotgun (WGS) entry which is preliminary data.</text>
</comment>
<reference evidence="12" key="2">
    <citation type="submission" date="2020-10" db="EMBL/GenBank/DDBJ databases">
        <authorList>
            <person name="Cooper E.A."/>
            <person name="Brenton Z.W."/>
            <person name="Flinn B.S."/>
            <person name="Jenkins J."/>
            <person name="Shu S."/>
            <person name="Flowers D."/>
            <person name="Luo F."/>
            <person name="Wang Y."/>
            <person name="Xia P."/>
            <person name="Barry K."/>
            <person name="Daum C."/>
            <person name="Lipzen A."/>
            <person name="Yoshinaga Y."/>
            <person name="Schmutz J."/>
            <person name="Saski C."/>
            <person name="Vermerris W."/>
            <person name="Kresovich S."/>
        </authorList>
    </citation>
    <scope>NUCLEOTIDE SEQUENCE</scope>
</reference>
<evidence type="ECO:0000256" key="4">
    <source>
        <dbReference type="ARBA" id="ARBA00023125"/>
    </source>
</evidence>
<keyword evidence="4" id="KW-0238">DNA-binding</keyword>
<comment type="subcellular location">
    <subcellularLocation>
        <location evidence="1">Nucleus</location>
    </subcellularLocation>
</comment>
<keyword evidence="6" id="KW-0804">Transcription</keyword>
<dbReference type="InterPro" id="IPR046830">
    <property type="entry name" value="Calmod_bind_M"/>
</dbReference>
<evidence type="ECO:0000256" key="7">
    <source>
        <dbReference type="ARBA" id="ARBA00023242"/>
    </source>
</evidence>
<evidence type="ECO:0000256" key="6">
    <source>
        <dbReference type="ARBA" id="ARBA00023163"/>
    </source>
</evidence>
<name>A0A921RUW2_SORBI</name>
<dbReference type="Proteomes" id="UP000807115">
    <property type="component" value="Chromosome 1"/>
</dbReference>
<dbReference type="InterPro" id="IPR046829">
    <property type="entry name" value="Calmod_bind_C"/>
</dbReference>
<feature type="domain" description="Calmodulin binding protein-like N-terminal" evidence="9">
    <location>
        <begin position="104"/>
        <end position="251"/>
    </location>
</feature>
<dbReference type="Pfam" id="PF20452">
    <property type="entry name" value="Calmod_bind_C"/>
    <property type="match status" value="1"/>
</dbReference>
<dbReference type="Pfam" id="PF20451">
    <property type="entry name" value="Calmod_bind_M"/>
    <property type="match status" value="1"/>
</dbReference>
<evidence type="ECO:0000313" key="13">
    <source>
        <dbReference type="Proteomes" id="UP000807115"/>
    </source>
</evidence>
<keyword evidence="5" id="KW-0010">Activator</keyword>
<dbReference type="EMBL" id="CM027680">
    <property type="protein sequence ID" value="KAG0546893.1"/>
    <property type="molecule type" value="Genomic_DNA"/>
</dbReference>
<evidence type="ECO:0000259" key="10">
    <source>
        <dbReference type="Pfam" id="PF20451"/>
    </source>
</evidence>
<evidence type="ECO:0000256" key="1">
    <source>
        <dbReference type="ARBA" id="ARBA00004123"/>
    </source>
</evidence>
<dbReference type="Pfam" id="PF07887">
    <property type="entry name" value="Calmodulin_bind"/>
    <property type="match status" value="1"/>
</dbReference>
<feature type="compositionally biased region" description="Basic and acidic residues" evidence="8">
    <location>
        <begin position="1"/>
        <end position="14"/>
    </location>
</feature>
<dbReference type="InterPro" id="IPR046831">
    <property type="entry name" value="Calmodulin_bind_N"/>
</dbReference>
<comment type="similarity">
    <text evidence="2">Belongs to the plant ACBP60 protein family.</text>
</comment>
<protein>
    <submittedName>
        <fullName evidence="12">Uncharacterized protein</fullName>
    </submittedName>
</protein>
<dbReference type="PANTHER" id="PTHR31713:SF14">
    <property type="entry name" value="CALMODULIN-BINDING PROTEIN 60 A"/>
    <property type="match status" value="1"/>
</dbReference>
<proteinExistence type="inferred from homology"/>
<dbReference type="GO" id="GO:0005516">
    <property type="term" value="F:calmodulin binding"/>
    <property type="evidence" value="ECO:0007669"/>
    <property type="project" value="InterPro"/>
</dbReference>
<feature type="compositionally biased region" description="Low complexity" evidence="8">
    <location>
        <begin position="25"/>
        <end position="35"/>
    </location>
</feature>
<organism evidence="12 13">
    <name type="scientific">Sorghum bicolor</name>
    <name type="common">Sorghum</name>
    <name type="synonym">Sorghum vulgare</name>
    <dbReference type="NCBI Taxonomy" id="4558"/>
    <lineage>
        <taxon>Eukaryota</taxon>
        <taxon>Viridiplantae</taxon>
        <taxon>Streptophyta</taxon>
        <taxon>Embryophyta</taxon>
        <taxon>Tracheophyta</taxon>
        <taxon>Spermatophyta</taxon>
        <taxon>Magnoliopsida</taxon>
        <taxon>Liliopsida</taxon>
        <taxon>Poales</taxon>
        <taxon>Poaceae</taxon>
        <taxon>PACMAD clade</taxon>
        <taxon>Panicoideae</taxon>
        <taxon>Andropogonodae</taxon>
        <taxon>Andropogoneae</taxon>
        <taxon>Sorghinae</taxon>
        <taxon>Sorghum</taxon>
    </lineage>
</organism>
<dbReference type="InterPro" id="IPR012416">
    <property type="entry name" value="CBP60"/>
</dbReference>
<evidence type="ECO:0000256" key="5">
    <source>
        <dbReference type="ARBA" id="ARBA00023159"/>
    </source>
</evidence>
<gene>
    <name evidence="12" type="ORF">BDA96_01G032800</name>
</gene>
<evidence type="ECO:0000259" key="11">
    <source>
        <dbReference type="Pfam" id="PF20452"/>
    </source>
</evidence>
<feature type="domain" description="Calmodulin binding protein C-terminal" evidence="11">
    <location>
        <begin position="334"/>
        <end position="392"/>
    </location>
</feature>
<evidence type="ECO:0000256" key="3">
    <source>
        <dbReference type="ARBA" id="ARBA00023015"/>
    </source>
</evidence>
<dbReference type="AlphaFoldDB" id="A0A921RUW2"/>
<keyword evidence="7" id="KW-0539">Nucleus</keyword>
<sequence>MSQKRQPDESDGPRRAGGGGGEPGGSSSSSSLPQRPGEPKRQRIALRDVITEVMRNTNIEKFLIALEPLIRRVVKEEIESAFANHASMMARNVTDTVPCASKNLQLQFMTRLALPIFTGSKIEGEGSLSITIALVDALTRQIVAPGKEFQIKVEIVVLEGDFESGEDDDWTAQEFNNNIVKEREGKRPLISGDVFIALIDGIGTVGELSFTDNSSWTRSRKFRLGARTEDGSFNGVRVREAKTESFVVKDHRGELYKKHHPPFLEDEVWRLEKIGKEGAFHKRLNRESICTVKDFLTLLNLDASRLRKILGGGMSTKMWEATVEHAKTCVLTDKVHHYYPDSLNKVGVVFNVVGEVRGLISDKYVAVDDLTEKEKAEARAAVKQAYEHWKDVFTCDNETLVANPSDPFNMRSPSLRENQYNHFPTQVSTDGFSLSHSTVPSPNIFSMEPSDALDPCVLETEESNANQFQPVLPSDGGHEVPQGSQTLDKFSNSLVYDDCSTHPSFSESYYSSVDPSISFDTQDLGAALKGFIATISKPKAAYRGWRTLSYVLGWIFYTKRIVAKRKKHGK</sequence>
<dbReference type="PANTHER" id="PTHR31713">
    <property type="entry name" value="OS02G0177800 PROTEIN"/>
    <property type="match status" value="1"/>
</dbReference>
<evidence type="ECO:0000256" key="2">
    <source>
        <dbReference type="ARBA" id="ARBA00007214"/>
    </source>
</evidence>
<evidence type="ECO:0000256" key="8">
    <source>
        <dbReference type="SAM" id="MobiDB-lite"/>
    </source>
</evidence>